<dbReference type="Proteomes" id="UP000076510">
    <property type="component" value="Unassembled WGS sequence"/>
</dbReference>
<proteinExistence type="predicted"/>
<dbReference type="Pfam" id="PF12650">
    <property type="entry name" value="DUF3784"/>
    <property type="match status" value="1"/>
</dbReference>
<evidence type="ECO:0000313" key="1">
    <source>
        <dbReference type="EMBL" id="KZE51006.1"/>
    </source>
</evidence>
<organism evidence="1 2">
    <name type="scientific">Rossellomorea marisflavi</name>
    <dbReference type="NCBI Taxonomy" id="189381"/>
    <lineage>
        <taxon>Bacteria</taxon>
        <taxon>Bacillati</taxon>
        <taxon>Bacillota</taxon>
        <taxon>Bacilli</taxon>
        <taxon>Bacillales</taxon>
        <taxon>Bacillaceae</taxon>
        <taxon>Rossellomorea</taxon>
    </lineage>
</organism>
<sequence>MLWGTLVGCLFASLFLFGSAYLIWYKKDLTFIAGYDEKKFKGDKDRLARAYGIFCLASGILTVILPFALEFIGSYAGALFGIRLTMGVVVLTFCSQSLNKKSSGS</sequence>
<evidence type="ECO:0000313" key="2">
    <source>
        <dbReference type="Proteomes" id="UP000076510"/>
    </source>
</evidence>
<dbReference type="AlphaFoldDB" id="A0A163LTZ7"/>
<name>A0A163LTZ7_9BACI</name>
<reference evidence="2" key="1">
    <citation type="submission" date="2016-01" db="EMBL/GenBank/DDBJ databases">
        <title>Whole genome sequencing of Bhargavaea cecembensis T14.</title>
        <authorList>
            <person name="Hong K.W."/>
        </authorList>
    </citation>
    <scope>NUCLEOTIDE SEQUENCE [LARGE SCALE GENOMIC DNA]</scope>
    <source>
        <strain evidence="2">M19</strain>
    </source>
</reference>
<dbReference type="OrthoDB" id="2456740at2"/>
<dbReference type="InterPro" id="IPR017259">
    <property type="entry name" value="UCP037672"/>
</dbReference>
<gene>
    <name evidence="1" type="ORF">AV649_16695</name>
</gene>
<dbReference type="RefSeq" id="WP_063190944.1">
    <property type="nucleotide sequence ID" value="NZ_CP047095.1"/>
</dbReference>
<accession>A0A163LTZ7</accession>
<comment type="caution">
    <text evidence="1">The sequence shown here is derived from an EMBL/GenBank/DDBJ whole genome shotgun (WGS) entry which is preliminary data.</text>
</comment>
<protein>
    <submittedName>
        <fullName evidence="1">Uncharacterized protein</fullName>
    </submittedName>
</protein>
<dbReference type="EMBL" id="LQQY01000009">
    <property type="protein sequence ID" value="KZE51006.1"/>
    <property type="molecule type" value="Genomic_DNA"/>
</dbReference>